<keyword evidence="2" id="KW-1185">Reference proteome</keyword>
<evidence type="ECO:0000313" key="1">
    <source>
        <dbReference type="EMBL" id="CAA2613711.1"/>
    </source>
</evidence>
<reference evidence="1 2" key="1">
    <citation type="submission" date="2019-12" db="EMBL/GenBank/DDBJ databases">
        <authorList>
            <person name="Scholz U."/>
            <person name="Mascher M."/>
            <person name="Fiebig A."/>
        </authorList>
    </citation>
    <scope>NUCLEOTIDE SEQUENCE</scope>
</reference>
<dbReference type="EMBL" id="LR743588">
    <property type="protein sequence ID" value="CAA2613711.1"/>
    <property type="molecule type" value="Genomic_DNA"/>
</dbReference>
<sequence>MACRRGVLERSFSVTSLPVPAAASSSRCVAARMSGWRTSSARIHSSVLEEVSVPALNRSCEMDVKGANIYFRLIKRLFN</sequence>
<accession>A0A7I8I7G6</accession>
<dbReference type="Proteomes" id="UP001189122">
    <property type="component" value="Unassembled WGS sequence"/>
</dbReference>
<gene>
    <name evidence="1" type="ORF">SI7747_01000116</name>
</gene>
<proteinExistence type="predicted"/>
<dbReference type="AlphaFoldDB" id="A0A7I8I7G6"/>
<organism evidence="1">
    <name type="scientific">Spirodela intermedia</name>
    <name type="common">Intermediate duckweed</name>
    <dbReference type="NCBI Taxonomy" id="51605"/>
    <lineage>
        <taxon>Eukaryota</taxon>
        <taxon>Viridiplantae</taxon>
        <taxon>Streptophyta</taxon>
        <taxon>Embryophyta</taxon>
        <taxon>Tracheophyta</taxon>
        <taxon>Spermatophyta</taxon>
        <taxon>Magnoliopsida</taxon>
        <taxon>Liliopsida</taxon>
        <taxon>Araceae</taxon>
        <taxon>Lemnoideae</taxon>
        <taxon>Spirodela</taxon>
    </lineage>
</organism>
<evidence type="ECO:0000313" key="2">
    <source>
        <dbReference type="Proteomes" id="UP001189122"/>
    </source>
</evidence>
<dbReference type="EMBL" id="CACRZD030000001">
    <property type="protein sequence ID" value="CAA6653526.1"/>
    <property type="molecule type" value="Genomic_DNA"/>
</dbReference>
<name>A0A7I8I7G6_SPIIN</name>
<protein>
    <submittedName>
        <fullName evidence="1">Uncharacterized protein</fullName>
    </submittedName>
</protein>